<keyword evidence="2" id="KW-0255">Endonuclease</keyword>
<dbReference type="Proteomes" id="UP001221838">
    <property type="component" value="Unassembled WGS sequence"/>
</dbReference>
<reference evidence="2 3" key="1">
    <citation type="submission" date="2022-11" db="EMBL/GenBank/DDBJ databases">
        <title>Minimal conservation of predation-associated metabolite biosynthetic gene clusters underscores biosynthetic potential of Myxococcota including descriptions for ten novel species: Archangium lansinium sp. nov., Myxococcus landrumus sp. nov., Nannocystis bai.</title>
        <authorList>
            <person name="Ahearne A."/>
            <person name="Stevens C."/>
            <person name="Dowd S."/>
        </authorList>
    </citation>
    <scope>NUCLEOTIDE SEQUENCE [LARGE SCALE GENOMIC DNA]</scope>
    <source>
        <strain evidence="2 3">NCWAL01</strain>
    </source>
</reference>
<evidence type="ECO:0000313" key="3">
    <source>
        <dbReference type="Proteomes" id="UP001221838"/>
    </source>
</evidence>
<comment type="caution">
    <text evidence="2">The sequence shown here is derived from an EMBL/GenBank/DDBJ whole genome shotgun (WGS) entry which is preliminary data.</text>
</comment>
<feature type="region of interest" description="Disordered" evidence="1">
    <location>
        <begin position="146"/>
        <end position="175"/>
    </location>
</feature>
<sequence length="290" mass="30678">MGASLNSPQVKQQLDEIQADAKAASRELQLDIAQAALDAAGLVDPTPISDAAGAVLSAARGDWFGAGMSLVSMIPYAGDAIGKTAKGAKLIAKMAKLKERIADNLVRGKQVVTNALKRDAASIRAKKALDKSERIEDGLVNGCPVGGNRFGTQSPRNGWAGERGDSKWNPATSGMDADRLKSIESVTGGKPISFKEGYPDFSDYTHQLTDAAGNKLPARVEIPMKGDNGVDFPAARQAMAERLGVDKFTEPRGYTWHHHPDGVTMELIPSPLHNNVPHSGGAALARDPGY</sequence>
<organism evidence="2 3">
    <name type="scientific">Stigmatella ashevillensis</name>
    <dbReference type="NCBI Taxonomy" id="2995309"/>
    <lineage>
        <taxon>Bacteria</taxon>
        <taxon>Pseudomonadati</taxon>
        <taxon>Myxococcota</taxon>
        <taxon>Myxococcia</taxon>
        <taxon>Myxococcales</taxon>
        <taxon>Cystobacterineae</taxon>
        <taxon>Archangiaceae</taxon>
        <taxon>Stigmatella</taxon>
    </lineage>
</organism>
<name>A0ABT5DK00_9BACT</name>
<keyword evidence="2" id="KW-0540">Nuclease</keyword>
<evidence type="ECO:0000313" key="2">
    <source>
        <dbReference type="EMBL" id="MDC0713982.1"/>
    </source>
</evidence>
<dbReference type="RefSeq" id="WP_272144467.1">
    <property type="nucleotide sequence ID" value="NZ_JAQNDM010000002.1"/>
</dbReference>
<evidence type="ECO:0000256" key="1">
    <source>
        <dbReference type="SAM" id="MobiDB-lite"/>
    </source>
</evidence>
<accession>A0ABT5DK00</accession>
<dbReference type="EMBL" id="JAQNDM010000002">
    <property type="protein sequence ID" value="MDC0713982.1"/>
    <property type="molecule type" value="Genomic_DNA"/>
</dbReference>
<dbReference type="Pfam" id="PF14414">
    <property type="entry name" value="WHH"/>
    <property type="match status" value="1"/>
</dbReference>
<keyword evidence="2" id="KW-0378">Hydrolase</keyword>
<keyword evidence="3" id="KW-1185">Reference proteome</keyword>
<dbReference type="GO" id="GO:0004519">
    <property type="term" value="F:endonuclease activity"/>
    <property type="evidence" value="ECO:0007669"/>
    <property type="project" value="UniProtKB-KW"/>
</dbReference>
<protein>
    <submittedName>
        <fullName evidence="2">HNH endonuclease</fullName>
    </submittedName>
</protein>
<dbReference type="CDD" id="cd20745">
    <property type="entry name" value="FIX_RhsA_AHH_HNH-like"/>
    <property type="match status" value="1"/>
</dbReference>
<gene>
    <name evidence="2" type="ORF">POL68_36290</name>
</gene>
<dbReference type="InterPro" id="IPR032869">
    <property type="entry name" value="WHH_dom_containing"/>
</dbReference>
<proteinExistence type="predicted"/>